<feature type="compositionally biased region" description="Basic and acidic residues" evidence="1">
    <location>
        <begin position="76"/>
        <end position="90"/>
    </location>
</feature>
<sequence>MDSGYGKLSCEDSKSCEGIEVESVQMHGEIFDHSIHDKQAKVSAETIDDSPRSKDSNHEGRSSSDSEEQIYAISKGESDKNKHSDSHTDSTESISSSTRRRSSCSSSESSSEDFFAPDEAFKYTKSGKDNVSSNESSEKSELDNNSLIPTSTNQVYNLSHSQKGMSPTASPPMQVMDRSGKYDASIIPSSIFEPNTNPSEWSIASNDSLFSIQIGQPSLSRETALMYGELCSSMEFTKSFELNNRAPSFKIEDPTIKSVDDVEAIDTATRNVDVEKLQATTTSHESLKLEGERLSEDNNEIKASHQTTSHKSSKSNVSILSHSENGTSPVPPLKKRSRKGYGYSCSWVFFWPSCTCCCSSFSCCWSSNPANYRHQTTPMYVSYTSPISHLLFRHQVKLLVLCLTETERNDSMKMDIPRQQSEVTGDSTASRIQPKQESEVPSNSKDNNSNWFHFATTVRHIGLITWQCTHILDLRHSSLQRLGLDS</sequence>
<feature type="compositionally biased region" description="Basic and acidic residues" evidence="1">
    <location>
        <begin position="29"/>
        <end position="40"/>
    </location>
</feature>
<organism evidence="2 3">
    <name type="scientific">Sphenostylis stenocarpa</name>
    <dbReference type="NCBI Taxonomy" id="92480"/>
    <lineage>
        <taxon>Eukaryota</taxon>
        <taxon>Viridiplantae</taxon>
        <taxon>Streptophyta</taxon>
        <taxon>Embryophyta</taxon>
        <taxon>Tracheophyta</taxon>
        <taxon>Spermatophyta</taxon>
        <taxon>Magnoliopsida</taxon>
        <taxon>eudicotyledons</taxon>
        <taxon>Gunneridae</taxon>
        <taxon>Pentapetalae</taxon>
        <taxon>rosids</taxon>
        <taxon>fabids</taxon>
        <taxon>Fabales</taxon>
        <taxon>Fabaceae</taxon>
        <taxon>Papilionoideae</taxon>
        <taxon>50 kb inversion clade</taxon>
        <taxon>NPAAA clade</taxon>
        <taxon>indigoferoid/millettioid clade</taxon>
        <taxon>Phaseoleae</taxon>
        <taxon>Sphenostylis</taxon>
    </lineage>
</organism>
<dbReference type="PANTHER" id="PTHR33673:SF36">
    <property type="entry name" value="MYB-LIKE PROTEIN Q"/>
    <property type="match status" value="1"/>
</dbReference>
<proteinExistence type="predicted"/>
<protein>
    <submittedName>
        <fullName evidence="2">Uncharacterized protein</fullName>
    </submittedName>
</protein>
<dbReference type="Gramene" id="rna-AYBTSS11_LOCUS5515">
    <property type="protein sequence ID" value="CAJ1931897.1"/>
    <property type="gene ID" value="gene-AYBTSS11_LOCUS5515"/>
</dbReference>
<gene>
    <name evidence="2" type="ORF">AYBTSS11_LOCUS5515</name>
</gene>
<feature type="region of interest" description="Disordered" evidence="1">
    <location>
        <begin position="124"/>
        <end position="149"/>
    </location>
</feature>
<feature type="compositionally biased region" description="Basic and acidic residues" evidence="1">
    <location>
        <begin position="49"/>
        <end position="64"/>
    </location>
</feature>
<dbReference type="EMBL" id="OY731399">
    <property type="protein sequence ID" value="CAJ1931897.1"/>
    <property type="molecule type" value="Genomic_DNA"/>
</dbReference>
<feature type="region of interest" description="Disordered" evidence="1">
    <location>
        <begin position="280"/>
        <end position="338"/>
    </location>
</feature>
<feature type="compositionally biased region" description="Polar residues" evidence="1">
    <location>
        <begin position="316"/>
        <end position="328"/>
    </location>
</feature>
<accession>A0AA86S3B6</accession>
<feature type="compositionally biased region" description="Low complexity" evidence="1">
    <location>
        <begin position="91"/>
        <end position="112"/>
    </location>
</feature>
<evidence type="ECO:0000256" key="1">
    <source>
        <dbReference type="SAM" id="MobiDB-lite"/>
    </source>
</evidence>
<feature type="region of interest" description="Disordered" evidence="1">
    <location>
        <begin position="414"/>
        <end position="445"/>
    </location>
</feature>
<keyword evidence="3" id="KW-1185">Reference proteome</keyword>
<dbReference type="PANTHER" id="PTHR33673">
    <property type="entry name" value="SUPPRESSOR SRP40-LIKE PROTEIN"/>
    <property type="match status" value="1"/>
</dbReference>
<evidence type="ECO:0000313" key="3">
    <source>
        <dbReference type="Proteomes" id="UP001189624"/>
    </source>
</evidence>
<feature type="compositionally biased region" description="Polar residues" evidence="1">
    <location>
        <begin position="418"/>
        <end position="445"/>
    </location>
</feature>
<name>A0AA86S3B6_9FABA</name>
<feature type="region of interest" description="Disordered" evidence="1">
    <location>
        <begin position="27"/>
        <end position="112"/>
    </location>
</feature>
<dbReference type="Proteomes" id="UP001189624">
    <property type="component" value="Chromosome 2"/>
</dbReference>
<dbReference type="AlphaFoldDB" id="A0AA86S3B6"/>
<feature type="compositionally biased region" description="Basic and acidic residues" evidence="1">
    <location>
        <begin position="285"/>
        <end position="303"/>
    </location>
</feature>
<reference evidence="2" key="1">
    <citation type="submission" date="2023-10" db="EMBL/GenBank/DDBJ databases">
        <authorList>
            <person name="Domelevo Entfellner J.-B."/>
        </authorList>
    </citation>
    <scope>NUCLEOTIDE SEQUENCE</scope>
</reference>
<evidence type="ECO:0000313" key="2">
    <source>
        <dbReference type="EMBL" id="CAJ1931897.1"/>
    </source>
</evidence>